<dbReference type="EMBL" id="CAACVI010000005">
    <property type="protein sequence ID" value="VEN73233.1"/>
    <property type="molecule type" value="Genomic_DNA"/>
</dbReference>
<gene>
    <name evidence="7" type="ORF">EPICR_130050</name>
</gene>
<dbReference type="SUPFAM" id="SSF55048">
    <property type="entry name" value="Probable ACP-binding domain of malonyl-CoA ACP transacylase"/>
    <property type="match status" value="2"/>
</dbReference>
<organism evidence="7">
    <name type="scientific">uncultured Desulfobacteraceae bacterium</name>
    <dbReference type="NCBI Taxonomy" id="218296"/>
    <lineage>
        <taxon>Bacteria</taxon>
        <taxon>Pseudomonadati</taxon>
        <taxon>Thermodesulfobacteriota</taxon>
        <taxon>Desulfobacteria</taxon>
        <taxon>Desulfobacterales</taxon>
        <taxon>Desulfobacteraceae</taxon>
        <taxon>environmental samples</taxon>
    </lineage>
</organism>
<dbReference type="NCBIfam" id="TIGR00128">
    <property type="entry name" value="fabD"/>
    <property type="match status" value="1"/>
</dbReference>
<proteinExistence type="predicted"/>
<dbReference type="EC" id="2.3.1.39" evidence="1"/>
<evidence type="ECO:0000256" key="1">
    <source>
        <dbReference type="ARBA" id="ARBA00013258"/>
    </source>
</evidence>
<evidence type="ECO:0000256" key="3">
    <source>
        <dbReference type="ARBA" id="ARBA00023315"/>
    </source>
</evidence>
<feature type="compositionally biased region" description="Basic and acidic residues" evidence="5">
    <location>
        <begin position="588"/>
        <end position="606"/>
    </location>
</feature>
<keyword evidence="3 7" id="KW-0012">Acyltransferase</keyword>
<protein>
    <recommendedName>
        <fullName evidence="1">[acyl-carrier-protein] S-malonyltransferase</fullName>
        <ecNumber evidence="1">2.3.1.39</ecNumber>
    </recommendedName>
</protein>
<dbReference type="Gene3D" id="3.30.70.250">
    <property type="entry name" value="Malonyl-CoA ACP transacylase, ACP-binding"/>
    <property type="match status" value="1"/>
</dbReference>
<keyword evidence="2 7" id="KW-0808">Transferase</keyword>
<dbReference type="InterPro" id="IPR016036">
    <property type="entry name" value="Malonyl_transacylase_ACP-bd"/>
</dbReference>
<reference evidence="7" key="1">
    <citation type="submission" date="2019-01" db="EMBL/GenBank/DDBJ databases">
        <authorList>
            <consortium name="Genoscope - CEA"/>
            <person name="William W."/>
        </authorList>
    </citation>
    <scope>NUCLEOTIDE SEQUENCE</scope>
    <source>
        <strain evidence="7">CR-1</strain>
    </source>
</reference>
<dbReference type="PANTHER" id="PTHR42681:SF1">
    <property type="entry name" value="MALONYL-COA-ACYL CARRIER PROTEIN TRANSACYLASE, MITOCHONDRIAL"/>
    <property type="match status" value="1"/>
</dbReference>
<dbReference type="Gene3D" id="3.40.366.10">
    <property type="entry name" value="Malonyl-Coenzyme A Acyl Carrier Protein, domain 2"/>
    <property type="match status" value="2"/>
</dbReference>
<dbReference type="InterPro" id="IPR050858">
    <property type="entry name" value="Mal-CoA-ACP_Trans/PKS_FabD"/>
</dbReference>
<dbReference type="AlphaFoldDB" id="A0A484HET6"/>
<feature type="region of interest" description="Disordered" evidence="5">
    <location>
        <begin position="579"/>
        <end position="614"/>
    </location>
</feature>
<dbReference type="InterPro" id="IPR014043">
    <property type="entry name" value="Acyl_transferase_dom"/>
</dbReference>
<evidence type="ECO:0000313" key="7">
    <source>
        <dbReference type="EMBL" id="VEN73233.1"/>
    </source>
</evidence>
<dbReference type="PANTHER" id="PTHR42681">
    <property type="entry name" value="MALONYL-COA-ACYL CARRIER PROTEIN TRANSACYLASE, MITOCHONDRIAL"/>
    <property type="match status" value="1"/>
</dbReference>
<accession>A0A484HET6</accession>
<dbReference type="InterPro" id="IPR001227">
    <property type="entry name" value="Ac_transferase_dom_sf"/>
</dbReference>
<evidence type="ECO:0000259" key="6">
    <source>
        <dbReference type="SMART" id="SM00827"/>
    </source>
</evidence>
<feature type="domain" description="Malonyl-CoA:ACP transacylase (MAT)" evidence="6">
    <location>
        <begin position="304"/>
        <end position="588"/>
    </location>
</feature>
<comment type="catalytic activity">
    <reaction evidence="4">
        <text>holo-[ACP] + malonyl-CoA = malonyl-[ACP] + CoA</text>
        <dbReference type="Rhea" id="RHEA:41792"/>
        <dbReference type="Rhea" id="RHEA-COMP:9623"/>
        <dbReference type="Rhea" id="RHEA-COMP:9685"/>
        <dbReference type="ChEBI" id="CHEBI:57287"/>
        <dbReference type="ChEBI" id="CHEBI:57384"/>
        <dbReference type="ChEBI" id="CHEBI:64479"/>
        <dbReference type="ChEBI" id="CHEBI:78449"/>
        <dbReference type="EC" id="2.3.1.39"/>
    </reaction>
</comment>
<dbReference type="SUPFAM" id="SSF52151">
    <property type="entry name" value="FabD/lysophospholipase-like"/>
    <property type="match status" value="2"/>
</dbReference>
<dbReference type="GO" id="GO:0006633">
    <property type="term" value="P:fatty acid biosynthetic process"/>
    <property type="evidence" value="ECO:0007669"/>
    <property type="project" value="TreeGrafter"/>
</dbReference>
<sequence length="614" mass="66324">MRRLDEVAAEGAGRSVLSCLYDGAKKKTDPFDCLTFSHPSLFMQQYALSRVLAEWGIEPDFVMGASLGEFVSLAVSGALSAENALRAVIRQARDALENAPPGGMTAVLDDPRLYKASPALYENVSLAGVHFDSHFVISGPPGGLARAAAFLKKKGVVFMSLPVERAFHSSGIRPARASFTRFLKTLPFQRPALPMISCLRAGLMNDISEDYPWEVAEGPVRFMETIQGLEKKGSYLYLDLGPSGTLANFVKANLASDSESSCMALCSPFGGETKRLEEARKTLLKKTRQPKRPKRRDRKMKTCVFPGQGSQKKGMGKSLFVDFKDMTEKAGGILGYDIQELCLENPEKRLGQTQYTQPALYVVNALSWMRKKEDGEPPPDFTAGHSLGEYNALFAAGVFDFETGISLVKERGRLMAGAKDGGMAAVVGLPAEKIEGILKDGGFSDVHLANDNSDRQIVVSGDRDEIKKAGPAFKKAGARYLILPVSGAFHTPFMQKAKEAFARFLESFTFAAPQIPVISNVSAEPYGADQIAGLLTEQIVSPVRWRESVLYLKGQGDMEFEEIGPGKVLTGLIAKIQAPAAPATGDRPGAEKPAKKARKKSAESDAGKPAGPDG</sequence>
<evidence type="ECO:0000256" key="4">
    <source>
        <dbReference type="ARBA" id="ARBA00048462"/>
    </source>
</evidence>
<dbReference type="GO" id="GO:0005829">
    <property type="term" value="C:cytosol"/>
    <property type="evidence" value="ECO:0007669"/>
    <property type="project" value="TreeGrafter"/>
</dbReference>
<evidence type="ECO:0000256" key="2">
    <source>
        <dbReference type="ARBA" id="ARBA00022679"/>
    </source>
</evidence>
<feature type="domain" description="Malonyl-CoA:ACP transacylase (MAT)" evidence="6">
    <location>
        <begin position="19"/>
        <end position="272"/>
    </location>
</feature>
<dbReference type="GO" id="GO:0004314">
    <property type="term" value="F:[acyl-carrier-protein] S-malonyltransferase activity"/>
    <property type="evidence" value="ECO:0007669"/>
    <property type="project" value="UniProtKB-EC"/>
</dbReference>
<dbReference type="InterPro" id="IPR004410">
    <property type="entry name" value="Malonyl_CoA-ACP_transAc_FabD"/>
</dbReference>
<name>A0A484HET6_9BACT</name>
<dbReference type="Pfam" id="PF00698">
    <property type="entry name" value="Acyl_transf_1"/>
    <property type="match status" value="2"/>
</dbReference>
<evidence type="ECO:0000256" key="5">
    <source>
        <dbReference type="SAM" id="MobiDB-lite"/>
    </source>
</evidence>
<dbReference type="SMART" id="SM00827">
    <property type="entry name" value="PKS_AT"/>
    <property type="match status" value="2"/>
</dbReference>
<dbReference type="InterPro" id="IPR016035">
    <property type="entry name" value="Acyl_Trfase/lysoPLipase"/>
</dbReference>